<evidence type="ECO:0000313" key="9">
    <source>
        <dbReference type="Proteomes" id="UP000548632"/>
    </source>
</evidence>
<dbReference type="PANTHER" id="PTHR48109">
    <property type="entry name" value="DIHYDROOROTATE DEHYDROGENASE (QUINONE), MITOCHONDRIAL-RELATED"/>
    <property type="match status" value="1"/>
</dbReference>
<dbReference type="EMBL" id="JABVCQ010000012">
    <property type="protein sequence ID" value="MBB1126038.1"/>
    <property type="molecule type" value="Genomic_DNA"/>
</dbReference>
<keyword evidence="5" id="KW-0665">Pyrimidine biosynthesis</keyword>
<dbReference type="Proteomes" id="UP000548632">
    <property type="component" value="Unassembled WGS sequence"/>
</dbReference>
<protein>
    <submittedName>
        <fullName evidence="8">Dihydroorotate dehydrogenase-like protein</fullName>
    </submittedName>
</protein>
<gene>
    <name evidence="8" type="ORF">HUK38_07310</name>
</gene>
<evidence type="ECO:0000256" key="4">
    <source>
        <dbReference type="ARBA" id="ARBA00022643"/>
    </source>
</evidence>
<dbReference type="Pfam" id="PF01180">
    <property type="entry name" value="DHO_dh"/>
    <property type="match status" value="1"/>
</dbReference>
<dbReference type="UniPathway" id="UPA00070"/>
<comment type="pathway">
    <text evidence="2">Pyrimidine metabolism; UMP biosynthesis via de novo pathway.</text>
</comment>
<dbReference type="GO" id="GO:0044205">
    <property type="term" value="P:'de novo' UMP biosynthetic process"/>
    <property type="evidence" value="ECO:0007669"/>
    <property type="project" value="UniProtKB-UniPathway"/>
</dbReference>
<evidence type="ECO:0000313" key="8">
    <source>
        <dbReference type="EMBL" id="MBB1126038.1"/>
    </source>
</evidence>
<feature type="domain" description="Dihydroorotate dehydrogenase catalytic" evidence="7">
    <location>
        <begin position="3"/>
        <end position="290"/>
    </location>
</feature>
<evidence type="ECO:0000256" key="1">
    <source>
        <dbReference type="ARBA" id="ARBA00001917"/>
    </source>
</evidence>
<dbReference type="PANTHER" id="PTHR48109:SF3">
    <property type="entry name" value="SLL0744 PROTEIN"/>
    <property type="match status" value="1"/>
</dbReference>
<dbReference type="GO" id="GO:0005737">
    <property type="term" value="C:cytoplasm"/>
    <property type="evidence" value="ECO:0007669"/>
    <property type="project" value="InterPro"/>
</dbReference>
<keyword evidence="9" id="KW-1185">Reference proteome</keyword>
<name>A0A839HFS8_9GAMM</name>
<dbReference type="InterPro" id="IPR012135">
    <property type="entry name" value="Dihydroorotate_DH_1_2"/>
</dbReference>
<evidence type="ECO:0000256" key="3">
    <source>
        <dbReference type="ARBA" id="ARBA00022630"/>
    </source>
</evidence>
<evidence type="ECO:0000256" key="6">
    <source>
        <dbReference type="ARBA" id="ARBA00023002"/>
    </source>
</evidence>
<evidence type="ECO:0000256" key="5">
    <source>
        <dbReference type="ARBA" id="ARBA00022975"/>
    </source>
</evidence>
<keyword evidence="4" id="KW-0288">FMN</keyword>
<keyword evidence="6" id="KW-0560">Oxidoreductase</keyword>
<accession>A0A839HFS8</accession>
<dbReference type="InterPro" id="IPR013785">
    <property type="entry name" value="Aldolase_TIM"/>
</dbReference>
<keyword evidence="3" id="KW-0285">Flavoprotein</keyword>
<comment type="caution">
    <text evidence="8">The sequence shown here is derived from an EMBL/GenBank/DDBJ whole genome shotgun (WGS) entry which is preliminary data.</text>
</comment>
<proteinExistence type="predicted"/>
<dbReference type="SUPFAM" id="SSF51395">
    <property type="entry name" value="FMN-linked oxidoreductases"/>
    <property type="match status" value="1"/>
</dbReference>
<dbReference type="NCBIfam" id="NF005741">
    <property type="entry name" value="PRK07565.1"/>
    <property type="match status" value="1"/>
</dbReference>
<dbReference type="PIRSF" id="PIRSF000164">
    <property type="entry name" value="DHO_oxidase"/>
    <property type="match status" value="1"/>
</dbReference>
<evidence type="ECO:0000259" key="7">
    <source>
        <dbReference type="Pfam" id="PF01180"/>
    </source>
</evidence>
<dbReference type="GO" id="GO:0004152">
    <property type="term" value="F:dihydroorotate dehydrogenase activity"/>
    <property type="evidence" value="ECO:0007669"/>
    <property type="project" value="InterPro"/>
</dbReference>
<reference evidence="8 9" key="1">
    <citation type="journal article" date="2020" name="Arch. Microbiol.">
        <title>The genome sequence of the giant phototrophic gammaproteobacterium Thiospirillum jenense gives insight into its physiological properties and phylogenetic relationships.</title>
        <authorList>
            <person name="Imhoff J.F."/>
            <person name="Meyer T.E."/>
            <person name="Kyndt J.A."/>
        </authorList>
    </citation>
    <scope>NUCLEOTIDE SEQUENCE [LARGE SCALE GENOMIC DNA]</scope>
    <source>
        <strain evidence="8 9">DSM 216</strain>
    </source>
</reference>
<comment type="cofactor">
    <cofactor evidence="1">
        <name>FMN</name>
        <dbReference type="ChEBI" id="CHEBI:58210"/>
    </cofactor>
</comment>
<sequence>MDLTTSYLGLTLANPFVPSASPLSKSVDTAKELEDAGASAIIMYSLFEEAITAESEMMARFLHHQETGFAEADGFIPNWHDFSTGLDQYLDGVRRLKEGLGIPVIASLNGVTPGGWVEHAKELEQAGADALELNVYYIAADINQSGTEVEARYLDVLRSLKEQINLPINMKLSPTFSSIGHMVHQLANAGASGVSLFNRFYQPDINIDSLRLQPSLHPSTSAEALLAMRWIAILYGRNGGLSLGATGGIHTPEDAIKLLLAGADVVHLCSALLKHGAGRLTQIHKHLMTWMQEHGFESISDVRGRMSALSIPNPAEFARANYVNILDSYSFSPGVRR</sequence>
<dbReference type="Gene3D" id="3.20.20.70">
    <property type="entry name" value="Aldolase class I"/>
    <property type="match status" value="1"/>
</dbReference>
<evidence type="ECO:0000256" key="2">
    <source>
        <dbReference type="ARBA" id="ARBA00004725"/>
    </source>
</evidence>
<dbReference type="AlphaFoldDB" id="A0A839HFS8"/>
<dbReference type="InterPro" id="IPR050074">
    <property type="entry name" value="DHO_dehydrogenase"/>
</dbReference>
<dbReference type="RefSeq" id="WP_182583661.1">
    <property type="nucleotide sequence ID" value="NZ_JABVCQ010000012.1"/>
</dbReference>
<dbReference type="InterPro" id="IPR005720">
    <property type="entry name" value="Dihydroorotate_DH_cat"/>
</dbReference>
<dbReference type="CDD" id="cd04739">
    <property type="entry name" value="DHOD_like"/>
    <property type="match status" value="1"/>
</dbReference>
<organism evidence="8 9">
    <name type="scientific">Thiospirillum jenense</name>
    <dbReference type="NCBI Taxonomy" id="1653858"/>
    <lineage>
        <taxon>Bacteria</taxon>
        <taxon>Pseudomonadati</taxon>
        <taxon>Pseudomonadota</taxon>
        <taxon>Gammaproteobacteria</taxon>
        <taxon>Chromatiales</taxon>
        <taxon>Chromatiaceae</taxon>
        <taxon>Thiospirillum</taxon>
    </lineage>
</organism>
<dbReference type="GO" id="GO:0006207">
    <property type="term" value="P:'de novo' pyrimidine nucleobase biosynthetic process"/>
    <property type="evidence" value="ECO:0007669"/>
    <property type="project" value="TreeGrafter"/>
</dbReference>